<gene>
    <name evidence="2" type="ORF">ALO91_01527</name>
</gene>
<dbReference type="PATRIC" id="fig|199198.4.peg.3619"/>
<dbReference type="AlphaFoldDB" id="A0A0L8IPT0"/>
<reference evidence="2 3" key="1">
    <citation type="submission" date="2015-09" db="EMBL/GenBank/DDBJ databases">
        <title>Genome announcement of multiple Pseudomonas syringae strains.</title>
        <authorList>
            <person name="Thakur S."/>
            <person name="Wang P.W."/>
            <person name="Gong Y."/>
            <person name="Weir B.S."/>
            <person name="Guttman D.S."/>
        </authorList>
    </citation>
    <scope>NUCLEOTIDE SEQUENCE [LARGE SCALE GENOMIC DNA]</scope>
    <source>
        <strain evidence="2 3">ICMP2802</strain>
    </source>
</reference>
<evidence type="ECO:0008006" key="4">
    <source>
        <dbReference type="Google" id="ProtNLM"/>
    </source>
</evidence>
<evidence type="ECO:0000313" key="3">
    <source>
        <dbReference type="Proteomes" id="UP000050297"/>
    </source>
</evidence>
<feature type="region of interest" description="Disordered" evidence="1">
    <location>
        <begin position="78"/>
        <end position="128"/>
    </location>
</feature>
<protein>
    <recommendedName>
        <fullName evidence="4">LysB family phage lysis regulatory protein</fullName>
    </recommendedName>
</protein>
<organism evidence="2 3">
    <name type="scientific">Pseudomonas syringae pv. aceris</name>
    <dbReference type="NCBI Taxonomy" id="199198"/>
    <lineage>
        <taxon>Bacteria</taxon>
        <taxon>Pseudomonadati</taxon>
        <taxon>Pseudomonadota</taxon>
        <taxon>Gammaproteobacteria</taxon>
        <taxon>Pseudomonadales</taxon>
        <taxon>Pseudomonadaceae</taxon>
        <taxon>Pseudomonas</taxon>
        <taxon>Pseudomonas syringae</taxon>
    </lineage>
</organism>
<dbReference type="Proteomes" id="UP000050297">
    <property type="component" value="Unassembled WGS sequence"/>
</dbReference>
<name>A0A0L8IPT0_PSESX</name>
<dbReference type="RefSeq" id="WP_004407093.1">
    <property type="nucleotide sequence ID" value="NZ_LGAR01000117.1"/>
</dbReference>
<evidence type="ECO:0000313" key="2">
    <source>
        <dbReference type="EMBL" id="KPW12139.1"/>
    </source>
</evidence>
<proteinExistence type="predicted"/>
<sequence length="128" mass="13858">MKAIAAAIIIALVGVLLVGIQQYRVVALRGEVEVEATAKKIALDANLESEATITTLRAEAQRNAAYLKDLNQRIKASENKAKQARKEFEDLKRNSKPVRDWASQPLPDGLRGKAGGGHKNVSGSNRTP</sequence>
<accession>A0A0L8IPT0</accession>
<dbReference type="EMBL" id="LJPM01000514">
    <property type="protein sequence ID" value="KPW12139.1"/>
    <property type="molecule type" value="Genomic_DNA"/>
</dbReference>
<evidence type="ECO:0000256" key="1">
    <source>
        <dbReference type="SAM" id="MobiDB-lite"/>
    </source>
</evidence>
<feature type="compositionally biased region" description="Basic and acidic residues" evidence="1">
    <location>
        <begin position="78"/>
        <end position="99"/>
    </location>
</feature>
<comment type="caution">
    <text evidence="2">The sequence shown here is derived from an EMBL/GenBank/DDBJ whole genome shotgun (WGS) entry which is preliminary data.</text>
</comment>